<evidence type="ECO:0000313" key="3">
    <source>
        <dbReference type="Proteomes" id="UP000324222"/>
    </source>
</evidence>
<reference evidence="2 3" key="1">
    <citation type="submission" date="2019-05" db="EMBL/GenBank/DDBJ databases">
        <title>Another draft genome of Portunus trituberculatus and its Hox gene families provides insights of decapod evolution.</title>
        <authorList>
            <person name="Jeong J.-H."/>
            <person name="Song I."/>
            <person name="Kim S."/>
            <person name="Choi T."/>
            <person name="Kim D."/>
            <person name="Ryu S."/>
            <person name="Kim W."/>
        </authorList>
    </citation>
    <scope>NUCLEOTIDE SEQUENCE [LARGE SCALE GENOMIC DNA]</scope>
    <source>
        <tissue evidence="2">Muscle</tissue>
    </source>
</reference>
<evidence type="ECO:0000313" key="2">
    <source>
        <dbReference type="EMBL" id="MPC89919.1"/>
    </source>
</evidence>
<dbReference type="EMBL" id="VSRR010082616">
    <property type="protein sequence ID" value="MPC89919.1"/>
    <property type="molecule type" value="Genomic_DNA"/>
</dbReference>
<keyword evidence="3" id="KW-1185">Reference proteome</keyword>
<comment type="caution">
    <text evidence="2">The sequence shown here is derived from an EMBL/GenBank/DDBJ whole genome shotgun (WGS) entry which is preliminary data.</text>
</comment>
<dbReference type="Proteomes" id="UP000324222">
    <property type="component" value="Unassembled WGS sequence"/>
</dbReference>
<accession>A0A5B7J5B3</accession>
<gene>
    <name evidence="2" type="ORF">E2C01_084881</name>
</gene>
<protein>
    <submittedName>
        <fullName evidence="2">Uncharacterized protein</fullName>
    </submittedName>
</protein>
<dbReference type="AlphaFoldDB" id="A0A5B7J5B3"/>
<feature type="compositionally biased region" description="Basic and acidic residues" evidence="1">
    <location>
        <begin position="115"/>
        <end position="124"/>
    </location>
</feature>
<evidence type="ECO:0000256" key="1">
    <source>
        <dbReference type="SAM" id="MobiDB-lite"/>
    </source>
</evidence>
<organism evidence="2 3">
    <name type="scientific">Portunus trituberculatus</name>
    <name type="common">Swimming crab</name>
    <name type="synonym">Neptunus trituberculatus</name>
    <dbReference type="NCBI Taxonomy" id="210409"/>
    <lineage>
        <taxon>Eukaryota</taxon>
        <taxon>Metazoa</taxon>
        <taxon>Ecdysozoa</taxon>
        <taxon>Arthropoda</taxon>
        <taxon>Crustacea</taxon>
        <taxon>Multicrustacea</taxon>
        <taxon>Malacostraca</taxon>
        <taxon>Eumalacostraca</taxon>
        <taxon>Eucarida</taxon>
        <taxon>Decapoda</taxon>
        <taxon>Pleocyemata</taxon>
        <taxon>Brachyura</taxon>
        <taxon>Eubrachyura</taxon>
        <taxon>Portunoidea</taxon>
        <taxon>Portunidae</taxon>
        <taxon>Portuninae</taxon>
        <taxon>Portunus</taxon>
    </lineage>
</organism>
<feature type="region of interest" description="Disordered" evidence="1">
    <location>
        <begin position="104"/>
        <end position="124"/>
    </location>
</feature>
<name>A0A5B7J5B3_PORTR</name>
<sequence>MNFKTTTRSFIPFPAHQPAYPEETNTTCPALPCPALPCPALPCPVLSCLAVLSPATHKAPARVLFIMSTSEAPVVPKSSVSESIRGNKRRWYAWVRVWQVRAGAGAGEAAGDEWTDSRDNDLRR</sequence>
<proteinExistence type="predicted"/>